<dbReference type="Proteomes" id="UP001476798">
    <property type="component" value="Unassembled WGS sequence"/>
</dbReference>
<comment type="caution">
    <text evidence="1">The sequence shown here is derived from an EMBL/GenBank/DDBJ whole genome shotgun (WGS) entry which is preliminary data.</text>
</comment>
<organism evidence="1 2">
    <name type="scientific">Goodea atripinnis</name>
    <dbReference type="NCBI Taxonomy" id="208336"/>
    <lineage>
        <taxon>Eukaryota</taxon>
        <taxon>Metazoa</taxon>
        <taxon>Chordata</taxon>
        <taxon>Craniata</taxon>
        <taxon>Vertebrata</taxon>
        <taxon>Euteleostomi</taxon>
        <taxon>Actinopterygii</taxon>
        <taxon>Neopterygii</taxon>
        <taxon>Teleostei</taxon>
        <taxon>Neoteleostei</taxon>
        <taxon>Acanthomorphata</taxon>
        <taxon>Ovalentaria</taxon>
        <taxon>Atherinomorphae</taxon>
        <taxon>Cyprinodontiformes</taxon>
        <taxon>Goodeidae</taxon>
        <taxon>Goodea</taxon>
    </lineage>
</organism>
<accession>A0ABV0NJH1</accession>
<evidence type="ECO:0000313" key="2">
    <source>
        <dbReference type="Proteomes" id="UP001476798"/>
    </source>
</evidence>
<dbReference type="EMBL" id="JAHRIO010039817">
    <property type="protein sequence ID" value="MEQ2170352.1"/>
    <property type="molecule type" value="Genomic_DNA"/>
</dbReference>
<gene>
    <name evidence="1" type="ORF">GOODEAATRI_034660</name>
</gene>
<reference evidence="1 2" key="1">
    <citation type="submission" date="2021-06" db="EMBL/GenBank/DDBJ databases">
        <authorList>
            <person name="Palmer J.M."/>
        </authorList>
    </citation>
    <scope>NUCLEOTIDE SEQUENCE [LARGE SCALE GENOMIC DNA]</scope>
    <source>
        <strain evidence="1 2">GA_2019</strain>
        <tissue evidence="1">Muscle</tissue>
    </source>
</reference>
<sequence length="147" mass="17701">MKLKTLSQDEIVLLTLDRNRRKLYELHSVTSQNNVKVCLKVLNECRDDVSRFMSHYLDELLPVTFTNIRNRYQIQYFYRYRPNSVSTDSRKVKRYHVSVPERIIVTLREWKSGGFSMPDLNIALHAQERDDVSSRWYRQQSMADRKR</sequence>
<evidence type="ECO:0000313" key="1">
    <source>
        <dbReference type="EMBL" id="MEQ2170352.1"/>
    </source>
</evidence>
<proteinExistence type="predicted"/>
<name>A0ABV0NJH1_9TELE</name>
<keyword evidence="2" id="KW-1185">Reference proteome</keyword>
<protein>
    <submittedName>
        <fullName evidence="1">Uncharacterized protein</fullName>
    </submittedName>
</protein>